<evidence type="ECO:0000313" key="3">
    <source>
        <dbReference type="Proteomes" id="UP000062043"/>
    </source>
</evidence>
<dbReference type="KEGG" id="tgy:X802_08510"/>
<dbReference type="Proteomes" id="UP000062043">
    <property type="component" value="Chromosome"/>
</dbReference>
<dbReference type="InterPro" id="IPR008979">
    <property type="entry name" value="Galactose-bd-like_sf"/>
</dbReference>
<accession>A0A0X1KNK5</accession>
<keyword evidence="3" id="KW-1185">Reference proteome</keyword>
<feature type="domain" description="F5/8 type C" evidence="1">
    <location>
        <begin position="137"/>
        <end position="292"/>
    </location>
</feature>
<reference evidence="2 3" key="1">
    <citation type="submission" date="2014-01" db="EMBL/GenBank/DDBJ databases">
        <title>Genome sequencing of Thermococcus guaymasensis.</title>
        <authorList>
            <person name="Zhang X."/>
            <person name="Alvare G."/>
            <person name="Fristensky B."/>
            <person name="Chen L."/>
            <person name="Suen T."/>
            <person name="Chen Q."/>
            <person name="Ma K."/>
        </authorList>
    </citation>
    <scope>NUCLEOTIDE SEQUENCE [LARGE SCALE GENOMIC DNA]</scope>
    <source>
        <strain evidence="2 3">DSM 11113</strain>
    </source>
</reference>
<evidence type="ECO:0000259" key="1">
    <source>
        <dbReference type="PROSITE" id="PS50022"/>
    </source>
</evidence>
<dbReference type="SUPFAM" id="SSF49785">
    <property type="entry name" value="Galactose-binding domain-like"/>
    <property type="match status" value="1"/>
</dbReference>
<protein>
    <recommendedName>
        <fullName evidence="1">F5/8 type C domain-containing protein</fullName>
    </recommendedName>
</protein>
<evidence type="ECO:0000313" key="2">
    <source>
        <dbReference type="EMBL" id="AJC72805.1"/>
    </source>
</evidence>
<proteinExistence type="predicted"/>
<dbReference type="STRING" id="1432656.X802_08510"/>
<sequence>MPFKAGVWPIPKGRVKLPEPAVSDYIIPSTATASSENYIMAPDPTVTVSGDALTYSLDTTNKKITVKYVANKWSNSSDYVAITFPMDFTNILPSDTLILKFYAYNQRSDSRTLVQDGNGNTLLDIHNMTENVLKTYTVPVGDYAGTQTDIIIKVWDNCSSSSHSSSSSYNVMTVYYPEAGVRALNATDNDTSTIWHPSTTDPGKWIYIDAGAPKIISGVRIYWGSNVPNKFTVEVSTDATNWTPVYKQTIPPTPNAWQEIGFYATYARYIRIYLDDQGSDPVEIGEIQYYSSLVERVASEHGHGSGPEPWMRGANVRLRYVSKFANIQSRISSLQRDLQKSRTVNVKHVQELTGIVQDLKELVKLLHMS</sequence>
<dbReference type="PROSITE" id="PS50022">
    <property type="entry name" value="FA58C_3"/>
    <property type="match status" value="1"/>
</dbReference>
<organism evidence="2 3">
    <name type="scientific">Thermococcus guaymasensis DSM 11113</name>
    <dbReference type="NCBI Taxonomy" id="1432656"/>
    <lineage>
        <taxon>Archaea</taxon>
        <taxon>Methanobacteriati</taxon>
        <taxon>Methanobacteriota</taxon>
        <taxon>Thermococci</taxon>
        <taxon>Thermococcales</taxon>
        <taxon>Thermococcaceae</taxon>
        <taxon>Thermococcus</taxon>
    </lineage>
</organism>
<name>A0A0X1KNK5_9EURY</name>
<gene>
    <name evidence="2" type="ORF">X802_08510</name>
</gene>
<dbReference type="EMBL" id="CP007140">
    <property type="protein sequence ID" value="AJC72805.1"/>
    <property type="molecule type" value="Genomic_DNA"/>
</dbReference>
<dbReference type="Pfam" id="PF00754">
    <property type="entry name" value="F5_F8_type_C"/>
    <property type="match status" value="1"/>
</dbReference>
<dbReference type="InterPro" id="IPR000421">
    <property type="entry name" value="FA58C"/>
</dbReference>
<dbReference type="PATRIC" id="fig|1432656.3.peg.1658"/>
<dbReference type="Gene3D" id="2.60.120.260">
    <property type="entry name" value="Galactose-binding domain-like"/>
    <property type="match status" value="1"/>
</dbReference>
<dbReference type="AlphaFoldDB" id="A0A0X1KNK5"/>